<dbReference type="SMART" id="SM00320">
    <property type="entry name" value="WD40"/>
    <property type="match status" value="7"/>
</dbReference>
<dbReference type="Gene3D" id="2.130.10.10">
    <property type="entry name" value="YVTN repeat-like/Quinoprotein amine dehydrogenase"/>
    <property type="match status" value="2"/>
</dbReference>
<dbReference type="PANTHER" id="PTHR19848:SF0">
    <property type="entry name" value="NOTCHLESS PROTEIN HOMOLOG 1"/>
    <property type="match status" value="1"/>
</dbReference>
<dbReference type="GO" id="GO:0000027">
    <property type="term" value="P:ribosomal large subunit assembly"/>
    <property type="evidence" value="ECO:0007669"/>
    <property type="project" value="TreeGrafter"/>
</dbReference>
<protein>
    <submittedName>
        <fullName evidence="4">WD domain, G-beta repeat</fullName>
    </submittedName>
</protein>
<dbReference type="InterPro" id="IPR015943">
    <property type="entry name" value="WD40/YVTN_repeat-like_dom_sf"/>
</dbReference>
<evidence type="ECO:0000256" key="1">
    <source>
        <dbReference type="ARBA" id="ARBA00022574"/>
    </source>
</evidence>
<dbReference type="AlphaFoldDB" id="A0A5C5YNK7"/>
<keyword evidence="2" id="KW-0677">Repeat</keyword>
<proteinExistence type="predicted"/>
<dbReference type="PROSITE" id="PS50294">
    <property type="entry name" value="WD_REPEATS_REGION"/>
    <property type="match status" value="1"/>
</dbReference>
<dbReference type="InterPro" id="IPR001680">
    <property type="entry name" value="WD40_rpt"/>
</dbReference>
<dbReference type="InterPro" id="IPR036322">
    <property type="entry name" value="WD40_repeat_dom_sf"/>
</dbReference>
<name>A0A5C5YNK7_9BACT</name>
<keyword evidence="1 3" id="KW-0853">WD repeat</keyword>
<comment type="caution">
    <text evidence="4">The sequence shown here is derived from an EMBL/GenBank/DDBJ whole genome shotgun (WGS) entry which is preliminary data.</text>
</comment>
<organism evidence="4 5">
    <name type="scientific">Novipirellula herctigrandis</name>
    <dbReference type="NCBI Taxonomy" id="2527986"/>
    <lineage>
        <taxon>Bacteria</taxon>
        <taxon>Pseudomonadati</taxon>
        <taxon>Planctomycetota</taxon>
        <taxon>Planctomycetia</taxon>
        <taxon>Pirellulales</taxon>
        <taxon>Pirellulaceae</taxon>
        <taxon>Novipirellula</taxon>
    </lineage>
</organism>
<dbReference type="Pfam" id="PF00400">
    <property type="entry name" value="WD40"/>
    <property type="match status" value="3"/>
</dbReference>
<dbReference type="SUPFAM" id="SSF50978">
    <property type="entry name" value="WD40 repeat-like"/>
    <property type="match status" value="1"/>
</dbReference>
<keyword evidence="5" id="KW-1185">Reference proteome</keyword>
<dbReference type="EMBL" id="SJPJ01000002">
    <property type="protein sequence ID" value="TWT76542.1"/>
    <property type="molecule type" value="Genomic_DNA"/>
</dbReference>
<sequence>MKRTLSRRRLLGLIGLSASWITVLGPNSSSAESPTVITALAHDTIPSRTIRLDPIGNQTAPVVVTAVASDPRGELLAAAGDDHVIRILETATLKVKQALRGHRDLVRTLAFDSSGKSLVSAGNDGQLIVWDRIRRFEIIQRMQDTPALACVRFAPGIAEMAAVGFDRKVYIIGRPVDRTPQFACDCNDLRAVAYRDDRRVIAVGGRSGDLHLFDPATGTLIADKHLHEGRIRDITFHREANSAVTVGEDGKVVVFDTEKQKILQKLQVTSGRLFAVTVIDSQHIAVAGSDNAIRIVNTDDGTVSHTLDGHIGSISTLTATGGMLFSGGFDATLRRWSISDLNRAGRRIAENENNLER</sequence>
<evidence type="ECO:0000256" key="3">
    <source>
        <dbReference type="PROSITE-ProRule" id="PRU00221"/>
    </source>
</evidence>
<dbReference type="PROSITE" id="PS51318">
    <property type="entry name" value="TAT"/>
    <property type="match status" value="1"/>
</dbReference>
<dbReference type="RefSeq" id="WP_146404293.1">
    <property type="nucleotide sequence ID" value="NZ_SJPJ01000002.1"/>
</dbReference>
<dbReference type="PANTHER" id="PTHR19848">
    <property type="entry name" value="WD40 REPEAT PROTEIN"/>
    <property type="match status" value="1"/>
</dbReference>
<feature type="repeat" description="WD" evidence="3">
    <location>
        <begin position="99"/>
        <end position="131"/>
    </location>
</feature>
<reference evidence="4 5" key="1">
    <citation type="submission" date="2019-02" db="EMBL/GenBank/DDBJ databases">
        <title>Deep-cultivation of Planctomycetes and their phenomic and genomic characterization uncovers novel biology.</title>
        <authorList>
            <person name="Wiegand S."/>
            <person name="Jogler M."/>
            <person name="Boedeker C."/>
            <person name="Pinto D."/>
            <person name="Vollmers J."/>
            <person name="Rivas-Marin E."/>
            <person name="Kohn T."/>
            <person name="Peeters S.H."/>
            <person name="Heuer A."/>
            <person name="Rast P."/>
            <person name="Oberbeckmann S."/>
            <person name="Bunk B."/>
            <person name="Jeske O."/>
            <person name="Meyerdierks A."/>
            <person name="Storesund J.E."/>
            <person name="Kallscheuer N."/>
            <person name="Luecker S."/>
            <person name="Lage O.M."/>
            <person name="Pohl T."/>
            <person name="Merkel B.J."/>
            <person name="Hornburger P."/>
            <person name="Mueller R.-W."/>
            <person name="Bruemmer F."/>
            <person name="Labrenz M."/>
            <person name="Spormann A.M."/>
            <person name="Op Den Camp H."/>
            <person name="Overmann J."/>
            <person name="Amann R."/>
            <person name="Jetten M.S.M."/>
            <person name="Mascher T."/>
            <person name="Medema M.H."/>
            <person name="Devos D.P."/>
            <person name="Kaster A.-K."/>
            <person name="Ovreas L."/>
            <person name="Rohde M."/>
            <person name="Galperin M.Y."/>
            <person name="Jogler C."/>
        </authorList>
    </citation>
    <scope>NUCLEOTIDE SEQUENCE [LARGE SCALE GENOMIC DNA]</scope>
    <source>
        <strain evidence="4 5">CA13</strain>
    </source>
</reference>
<evidence type="ECO:0000313" key="5">
    <source>
        <dbReference type="Proteomes" id="UP000315010"/>
    </source>
</evidence>
<dbReference type="PROSITE" id="PS50082">
    <property type="entry name" value="WD_REPEATS_2"/>
    <property type="match status" value="2"/>
</dbReference>
<evidence type="ECO:0000256" key="2">
    <source>
        <dbReference type="ARBA" id="ARBA00022737"/>
    </source>
</evidence>
<dbReference type="Proteomes" id="UP000315010">
    <property type="component" value="Unassembled WGS sequence"/>
</dbReference>
<gene>
    <name evidence="4" type="ORF">CA13_70370</name>
</gene>
<dbReference type="InterPro" id="IPR006311">
    <property type="entry name" value="TAT_signal"/>
</dbReference>
<feature type="repeat" description="WD" evidence="3">
    <location>
        <begin position="307"/>
        <end position="346"/>
    </location>
</feature>
<evidence type="ECO:0000313" key="4">
    <source>
        <dbReference type="EMBL" id="TWT76542.1"/>
    </source>
</evidence>
<dbReference type="OrthoDB" id="230341at2"/>
<accession>A0A5C5YNK7</accession>